<evidence type="ECO:0000256" key="1">
    <source>
        <dbReference type="SAM" id="MobiDB-lite"/>
    </source>
</evidence>
<keyword evidence="4" id="KW-1185">Reference proteome</keyword>
<reference evidence="3 4" key="1">
    <citation type="journal article" date="2021" name="Elife">
        <title>Chloroplast acquisition without the gene transfer in kleptoplastic sea slugs, Plakobranchus ocellatus.</title>
        <authorList>
            <person name="Maeda T."/>
            <person name="Takahashi S."/>
            <person name="Yoshida T."/>
            <person name="Shimamura S."/>
            <person name="Takaki Y."/>
            <person name="Nagai Y."/>
            <person name="Toyoda A."/>
            <person name="Suzuki Y."/>
            <person name="Arimoto A."/>
            <person name="Ishii H."/>
            <person name="Satoh N."/>
            <person name="Nishiyama T."/>
            <person name="Hasebe M."/>
            <person name="Maruyama T."/>
            <person name="Minagawa J."/>
            <person name="Obokata J."/>
            <person name="Shigenobu S."/>
        </authorList>
    </citation>
    <scope>NUCLEOTIDE SEQUENCE [LARGE SCALE GENOMIC DNA]</scope>
</reference>
<feature type="region of interest" description="Disordered" evidence="1">
    <location>
        <begin position="42"/>
        <end position="64"/>
    </location>
</feature>
<dbReference type="PANTHER" id="PTHR33309">
    <property type="entry name" value="KERATIN, ULTRA HIGH-SULFUR MATRIX PROTEIN-LIKE"/>
    <property type="match status" value="1"/>
</dbReference>
<accession>A0AAV4D2M4</accession>
<comment type="caution">
    <text evidence="3">The sequence shown here is derived from an EMBL/GenBank/DDBJ whole genome shotgun (WGS) entry which is preliminary data.</text>
</comment>
<dbReference type="AlphaFoldDB" id="A0AAV4D2M4"/>
<name>A0AAV4D2M4_9GAST</name>
<gene>
    <name evidence="3" type="ORF">PoB_006491800</name>
</gene>
<feature type="region of interest" description="Disordered" evidence="1">
    <location>
        <begin position="1"/>
        <end position="26"/>
    </location>
</feature>
<protein>
    <recommendedName>
        <fullName evidence="2">Mutator-like transposase domain-containing protein</fullName>
    </recommendedName>
</protein>
<evidence type="ECO:0000313" key="3">
    <source>
        <dbReference type="EMBL" id="GFO38413.1"/>
    </source>
</evidence>
<dbReference type="Proteomes" id="UP000735302">
    <property type="component" value="Unassembled WGS sequence"/>
</dbReference>
<evidence type="ECO:0000313" key="4">
    <source>
        <dbReference type="Proteomes" id="UP000735302"/>
    </source>
</evidence>
<sequence>MSVDKKYKSRLSRKRKFHGNRFTKRDPGSQCLDLDLDLDLQSETNPTEGLGVEGSRSMGSSDVDLAKCKQSATPTLTRSEMKIQSLPSDLESDENDCSSDSDLDLDAEEIEGNRIIDVGLLNRSISSMLVCKFCHGIVKMVENQRQGLGSEFIFSCSDNGCSQQTAFPSCPTIQAGNLKVNSINRRTALAMRCIGGSRADLETFCGVMDLPPPVGDSSFNLINQTMLKAAETIQDKSTANAAKNEFILADQNGDDVHRNVDVSVDGTWMTRGHSSKIGVTSVIGCETGKVLDTNTLSKICKSCEHWEKRDKDSEEYRKWQAEHKNNCTANHAGSSGSMESESAVQMFGRSISKYQLRYTRFIGDGDTNSFKKVFESTPYGQEYPVEKIECVGHVQKRMGTRLRNLKASLKGTKLADGKPIGGKGRLTNDQIDKIQQYYGNAIRANKNNLGEMRKAVWAIYFHKRSSDKEPSHHFCGDWCPYQKAVANGTASDYKHTNNLPIAVLEKVRPVFKALVETELLKKCLEGYTQNANECLNGTIWKLCPKHKYHGFTTVKTAVAIAVAVFNDGAKSYIAIMEEMGLKSTRYSRTFYQSRDKARIRRARRSATEASLESRRAKRRFRLACDEQQEEAEGFSYLSGAHE</sequence>
<feature type="compositionally biased region" description="Basic residues" evidence="1">
    <location>
        <begin position="7"/>
        <end position="22"/>
    </location>
</feature>
<dbReference type="EMBL" id="BLXT01007309">
    <property type="protein sequence ID" value="GFO38413.1"/>
    <property type="molecule type" value="Genomic_DNA"/>
</dbReference>
<dbReference type="InterPro" id="IPR049012">
    <property type="entry name" value="Mutator_transp_dom"/>
</dbReference>
<organism evidence="3 4">
    <name type="scientific">Plakobranchus ocellatus</name>
    <dbReference type="NCBI Taxonomy" id="259542"/>
    <lineage>
        <taxon>Eukaryota</taxon>
        <taxon>Metazoa</taxon>
        <taxon>Spiralia</taxon>
        <taxon>Lophotrochozoa</taxon>
        <taxon>Mollusca</taxon>
        <taxon>Gastropoda</taxon>
        <taxon>Heterobranchia</taxon>
        <taxon>Euthyneura</taxon>
        <taxon>Panpulmonata</taxon>
        <taxon>Sacoglossa</taxon>
        <taxon>Placobranchoidea</taxon>
        <taxon>Plakobranchidae</taxon>
        <taxon>Plakobranchus</taxon>
    </lineage>
</organism>
<feature type="domain" description="Mutator-like transposase" evidence="2">
    <location>
        <begin position="112"/>
        <end position="479"/>
    </location>
</feature>
<dbReference type="PANTHER" id="PTHR33309:SF3">
    <property type="entry name" value="CCHC-TYPE DOMAIN-CONTAINING PROTEIN"/>
    <property type="match status" value="1"/>
</dbReference>
<evidence type="ECO:0000259" key="2">
    <source>
        <dbReference type="Pfam" id="PF20700"/>
    </source>
</evidence>
<proteinExistence type="predicted"/>
<dbReference type="Pfam" id="PF20700">
    <property type="entry name" value="Mutator"/>
    <property type="match status" value="1"/>
</dbReference>